<reference evidence="1 2" key="1">
    <citation type="journal article" date="2019" name="Nat. Plants">
        <title>Genome sequencing of Musa balbisiana reveals subgenome evolution and function divergence in polyploid bananas.</title>
        <authorList>
            <person name="Yao X."/>
        </authorList>
    </citation>
    <scope>NUCLEOTIDE SEQUENCE [LARGE SCALE GENOMIC DNA]</scope>
    <source>
        <strain evidence="2">cv. DH-PKW</strain>
        <tissue evidence="1">Leaves</tissue>
    </source>
</reference>
<dbReference type="AlphaFoldDB" id="A0A4S8J793"/>
<comment type="caution">
    <text evidence="1">The sequence shown here is derived from an EMBL/GenBank/DDBJ whole genome shotgun (WGS) entry which is preliminary data.</text>
</comment>
<dbReference type="Proteomes" id="UP000317650">
    <property type="component" value="Chromosome 11"/>
</dbReference>
<evidence type="ECO:0000313" key="2">
    <source>
        <dbReference type="Proteomes" id="UP000317650"/>
    </source>
</evidence>
<sequence>MQKHSSRNKGRRYLAILSKIEVNGNLQGQHEVPFSVCNEQQFCCYHRRVDIHRGKGNKRLRMTNHPRPFFLHAHVSWLNLLSLSVALQLGLSEPWAPRNPTHGSELKICFVGGDHYFRHLDGTEVRKRLELRGKQEGDAEKLVLEVHFLVISNGRTRRGDSLARGSWCCPLPISWEDRILTVVVDSNTYELSVTVELHLFGKRGTSASKRQGPCLEEPGPVTQWHLPDKAHVSRSSARPGPARPGHHATRAGRTADIIVRILRCIRLSAETLFCVVLDSPSHVRQFWGFYTGFRGEPTRPSGFHRSLPVVPISPPLSRIHVGGFTFFGFSAERCTRLSRRWWRWFGGRPQKQAPGAWLIQCGDYDGDLYREDPLESEGGFGNIIVVDNLPVMPLENLKVSSGRCTIKKRKTRIFR</sequence>
<dbReference type="EMBL" id="PYDT01000007">
    <property type="protein sequence ID" value="THU56774.1"/>
    <property type="molecule type" value="Genomic_DNA"/>
</dbReference>
<protein>
    <submittedName>
        <fullName evidence="1">Uncharacterized protein</fullName>
    </submittedName>
</protein>
<keyword evidence="2" id="KW-1185">Reference proteome</keyword>
<evidence type="ECO:0000313" key="1">
    <source>
        <dbReference type="EMBL" id="THU56774.1"/>
    </source>
</evidence>
<proteinExistence type="predicted"/>
<gene>
    <name evidence="1" type="ORF">C4D60_Mb11t20750</name>
</gene>
<name>A0A4S8J793_MUSBA</name>
<accession>A0A4S8J793</accession>
<organism evidence="1 2">
    <name type="scientific">Musa balbisiana</name>
    <name type="common">Banana</name>
    <dbReference type="NCBI Taxonomy" id="52838"/>
    <lineage>
        <taxon>Eukaryota</taxon>
        <taxon>Viridiplantae</taxon>
        <taxon>Streptophyta</taxon>
        <taxon>Embryophyta</taxon>
        <taxon>Tracheophyta</taxon>
        <taxon>Spermatophyta</taxon>
        <taxon>Magnoliopsida</taxon>
        <taxon>Liliopsida</taxon>
        <taxon>Zingiberales</taxon>
        <taxon>Musaceae</taxon>
        <taxon>Musa</taxon>
    </lineage>
</organism>